<feature type="transmembrane region" description="Helical" evidence="1">
    <location>
        <begin position="246"/>
        <end position="270"/>
    </location>
</feature>
<feature type="transmembrane region" description="Helical" evidence="1">
    <location>
        <begin position="327"/>
        <end position="344"/>
    </location>
</feature>
<comment type="caution">
    <text evidence="2">The sequence shown here is derived from an EMBL/GenBank/DDBJ whole genome shotgun (WGS) entry which is preliminary data.</text>
</comment>
<gene>
    <name evidence="2" type="ORF">ADS77_07780</name>
</gene>
<sequence>MKQIWQCMVADFKQRTRQQSYMVTLLAMSVLTLLYFPSPDAQYQTLVINGYRGIYNSAWIGVCLAMLNVMFLPIICFYLVKNALELDRQSKTCELIAATSISKQAFLFAKWGVNVLILLSIVLAMLLSSVLIQLYYGESYQIDMWALVWPQLVFVLPLLLAIASIAILFESITWLKGGFGNVAYFFLWIGSITQSIEGVSGIGAVLESLDMEVAARFPAEQGGTNVGITASESVSTFVWHGFEPSVVHLLGMLPLLMISLIGLSLAFLFFDRFSNGSLKEAKKPWRIVSVIEKVTGILDRLFAGATKSFAFTRLLRLEFKLMLKGQTNLWFIGLVTLNVCQAFVDQDLLLSLFLPISLLWCVLVISPLGQLERQTNTFEIMAYSKQSPLLQNMASFSAGWGLLALACLGSIARCVVMAEWLLLVQLFVAISFMVSLAYFCGAFTQTKRMFEVVFLVIWYIGPLQAGLYLDFLGVNSQSSWDAGMPYYFLAIASGLLLLTMSIKRTR</sequence>
<name>A0A0N1MW27_9GAMM</name>
<dbReference type="PATRIC" id="fig|187330.3.peg.3594"/>
<keyword evidence="3" id="KW-1185">Reference proteome</keyword>
<accession>A0A0N1MW27</accession>
<feature type="transmembrane region" description="Helical" evidence="1">
    <location>
        <begin position="21"/>
        <end position="38"/>
    </location>
</feature>
<evidence type="ECO:0000313" key="3">
    <source>
        <dbReference type="Proteomes" id="UP000037848"/>
    </source>
</evidence>
<proteinExistence type="predicted"/>
<keyword evidence="1" id="KW-0472">Membrane</keyword>
<feature type="transmembrane region" description="Helical" evidence="1">
    <location>
        <begin position="418"/>
        <end position="440"/>
    </location>
</feature>
<dbReference type="AlphaFoldDB" id="A0A0N1MW27"/>
<evidence type="ECO:0000313" key="2">
    <source>
        <dbReference type="EMBL" id="KPH63806.1"/>
    </source>
</evidence>
<dbReference type="EMBL" id="LHPH01000007">
    <property type="protein sequence ID" value="KPH63806.1"/>
    <property type="molecule type" value="Genomic_DNA"/>
</dbReference>
<keyword evidence="1" id="KW-1133">Transmembrane helix</keyword>
<keyword evidence="1" id="KW-0812">Transmembrane</keyword>
<protein>
    <submittedName>
        <fullName evidence="2">Uncharacterized protein</fullName>
    </submittedName>
</protein>
<feature type="transmembrane region" description="Helical" evidence="1">
    <location>
        <begin position="484"/>
        <end position="502"/>
    </location>
</feature>
<feature type="transmembrane region" description="Helical" evidence="1">
    <location>
        <begin position="148"/>
        <end position="169"/>
    </location>
</feature>
<dbReference type="STRING" id="187330.AMS58_02505"/>
<feature type="transmembrane region" description="Helical" evidence="1">
    <location>
        <begin position="111"/>
        <end position="136"/>
    </location>
</feature>
<dbReference type="OrthoDB" id="6017159at2"/>
<feature type="transmembrane region" description="Helical" evidence="1">
    <location>
        <begin position="181"/>
        <end position="206"/>
    </location>
</feature>
<feature type="transmembrane region" description="Helical" evidence="1">
    <location>
        <begin position="452"/>
        <end position="472"/>
    </location>
</feature>
<dbReference type="RefSeq" id="WP_054453780.1">
    <property type="nucleotide sequence ID" value="NZ_LHPH01000007.1"/>
</dbReference>
<feature type="transmembrane region" description="Helical" evidence="1">
    <location>
        <begin position="350"/>
        <end position="368"/>
    </location>
</feature>
<evidence type="ECO:0000256" key="1">
    <source>
        <dbReference type="SAM" id="Phobius"/>
    </source>
</evidence>
<feature type="transmembrane region" description="Helical" evidence="1">
    <location>
        <begin position="389"/>
        <end position="412"/>
    </location>
</feature>
<reference evidence="2 3" key="1">
    <citation type="submission" date="2015-08" db="EMBL/GenBank/DDBJ databases">
        <title>Draft Genome Sequence of Pseudoalteromonas porphyrae UCD-SED14.</title>
        <authorList>
            <person name="Coil D.A."/>
            <person name="Jospin G."/>
            <person name="Lee R.D."/>
            <person name="Eisen J.A."/>
        </authorList>
    </citation>
    <scope>NUCLEOTIDE SEQUENCE [LARGE SCALE GENOMIC DNA]</scope>
    <source>
        <strain evidence="2 3">UCD-SED14</strain>
    </source>
</reference>
<organism evidence="2 3">
    <name type="scientific">Pseudoalteromonas porphyrae</name>
    <dbReference type="NCBI Taxonomy" id="187330"/>
    <lineage>
        <taxon>Bacteria</taxon>
        <taxon>Pseudomonadati</taxon>
        <taxon>Pseudomonadota</taxon>
        <taxon>Gammaproteobacteria</taxon>
        <taxon>Alteromonadales</taxon>
        <taxon>Pseudoalteromonadaceae</taxon>
        <taxon>Pseudoalteromonas</taxon>
    </lineage>
</organism>
<dbReference type="Proteomes" id="UP000037848">
    <property type="component" value="Unassembled WGS sequence"/>
</dbReference>
<feature type="transmembrane region" description="Helical" evidence="1">
    <location>
        <begin position="58"/>
        <end position="80"/>
    </location>
</feature>